<dbReference type="STRING" id="3818.A0A444ZDK4"/>
<organism evidence="5 6">
    <name type="scientific">Arachis hypogaea</name>
    <name type="common">Peanut</name>
    <dbReference type="NCBI Taxonomy" id="3818"/>
    <lineage>
        <taxon>Eukaryota</taxon>
        <taxon>Viridiplantae</taxon>
        <taxon>Streptophyta</taxon>
        <taxon>Embryophyta</taxon>
        <taxon>Tracheophyta</taxon>
        <taxon>Spermatophyta</taxon>
        <taxon>Magnoliopsida</taxon>
        <taxon>eudicotyledons</taxon>
        <taxon>Gunneridae</taxon>
        <taxon>Pentapetalae</taxon>
        <taxon>rosids</taxon>
        <taxon>fabids</taxon>
        <taxon>Fabales</taxon>
        <taxon>Fabaceae</taxon>
        <taxon>Papilionoideae</taxon>
        <taxon>50 kb inversion clade</taxon>
        <taxon>dalbergioids sensu lato</taxon>
        <taxon>Dalbergieae</taxon>
        <taxon>Pterocarpus clade</taxon>
        <taxon>Arachis</taxon>
    </lineage>
</organism>
<dbReference type="SUPFAM" id="SSF48371">
    <property type="entry name" value="ARM repeat"/>
    <property type="match status" value="1"/>
</dbReference>
<accession>A0A444ZDK4</accession>
<protein>
    <recommendedName>
        <fullName evidence="7">E3 ubiquitin-protein ligase LIN</fullName>
    </recommendedName>
</protein>
<sequence length="999" mass="112067">MSSLKNHNNNNNNWHSPMASSFAELLPSDDGASHKKKLSLPSYICHDPRSVASSRHKSEKSTVRSGSSSSQFKRPGSASERSNSKSLVAEDSRMDEVAIGAVMKILSGYIGRYVKDELFRRKIRERCSSVMERRRREDSNDEVFENLEMGMGKVDKLVEDHGRMRQVMLIKSLKNSIEILTIIVASSLNAKDSHLSACAQIYLAIAYKMLKKERVSSKHLLQVFCDSPSMARTYLIPDLWEHLFLPHLLHLKIWYNKEIESLSNEDHGDNKRKMKVLSKVYNEKMDAGTSLFALYYKQWLKVGATEPPLPVVSLPSMPSCRSSSRRKSSDSLVSNSSINPNLYKAVFGPKLEQQPTGPDEQKGAIVIYKGSEINDKIYGDEYRSSSQRERDVYMGRSSIQDDKNHGQLWPESQRLDYFQCFSCRNIPTEGLENSNYRSKNIASIRRGGINSLSSDLVGAIAIICSSDILSECESAIRVVTSAWLRSPGDPLIVEALTQHSVVEAMLEVLFASSEDEILELIISILAELVARSDAIRQIILNSDPQLELFVKLLRSTSLFLKAAVLLYLSKPQAKQMLSSEWVPLVLRVLEFGDKLQTLFTVQCSPQVAAFYFLDQLLTGFNEDKNLENARQVLSLGGLTLLMRRIEDGEIHERNKAALIISCCIQAEGSCRCFLADNINKSSLLELIVLGNKQSSSAFAFSVLVELLCLDRRMKVLNFLKGLKDGWSGLNIMHIVYIYLKKAPPEECPLVAVIILLLDLMFTNAVAVVLQEDPFKSSLYRAEAIEALISALNCQTCNDRVQDQSSRALHLLGGHFSYTGESLLEKSLLHKAGFREICLEDSFVAKGIFVYDSIHKNKKEEEIESWQQKVGCVLLKCGNKKLISALGECMANGTPSVARASLITISWMSSYLHLVEDKRLPPMAFSILTPHLIQSLNHDKDVEERVLASYSLLCLIKNSGFLPSLDKDSLRHLKNLSLVTWTANELISIFSKGSLHSRQQ</sequence>
<evidence type="ECO:0000313" key="6">
    <source>
        <dbReference type="Proteomes" id="UP000289738"/>
    </source>
</evidence>
<dbReference type="Proteomes" id="UP000289738">
    <property type="component" value="Chromosome B04"/>
</dbReference>
<feature type="domain" description="Putative E3 ubiquitin-protein ligase LIN ARM repeats" evidence="4">
    <location>
        <begin position="452"/>
        <end position="614"/>
    </location>
</feature>
<dbReference type="InterPro" id="IPR056512">
    <property type="entry name" value="LIN_N"/>
</dbReference>
<feature type="domain" description="Putative E3 ubiquitin-protein ligase LIN ARM-like" evidence="3">
    <location>
        <begin position="615"/>
        <end position="990"/>
    </location>
</feature>
<dbReference type="InterPro" id="IPR016024">
    <property type="entry name" value="ARM-type_fold"/>
</dbReference>
<dbReference type="InterPro" id="IPR011989">
    <property type="entry name" value="ARM-like"/>
</dbReference>
<dbReference type="EMBL" id="SDMP01000014">
    <property type="protein sequence ID" value="RYR12244.1"/>
    <property type="molecule type" value="Genomic_DNA"/>
</dbReference>
<feature type="region of interest" description="Disordered" evidence="1">
    <location>
        <begin position="47"/>
        <end position="87"/>
    </location>
</feature>
<dbReference type="Pfam" id="PF23628">
    <property type="entry name" value="ARM_LIN_C"/>
    <property type="match status" value="1"/>
</dbReference>
<dbReference type="Gene3D" id="1.25.10.10">
    <property type="entry name" value="Leucine-rich Repeat Variant"/>
    <property type="match status" value="1"/>
</dbReference>
<reference evidence="5 6" key="1">
    <citation type="submission" date="2019-01" db="EMBL/GenBank/DDBJ databases">
        <title>Sequencing of cultivated peanut Arachis hypogaea provides insights into genome evolution and oil improvement.</title>
        <authorList>
            <person name="Chen X."/>
        </authorList>
    </citation>
    <scope>NUCLEOTIDE SEQUENCE [LARGE SCALE GENOMIC DNA]</scope>
    <source>
        <strain evidence="6">cv. Fuhuasheng</strain>
        <tissue evidence="5">Leaves</tissue>
    </source>
</reference>
<dbReference type="Pfam" id="PF23568">
    <property type="entry name" value="ARM_LIN"/>
    <property type="match status" value="1"/>
</dbReference>
<proteinExistence type="predicted"/>
<gene>
    <name evidence="5" type="ORF">Ahy_B04g069772</name>
</gene>
<dbReference type="PANTHER" id="PTHR35549">
    <property type="entry name" value="OS04G0584500 PROTEIN"/>
    <property type="match status" value="1"/>
</dbReference>
<evidence type="ECO:0008006" key="7">
    <source>
        <dbReference type="Google" id="ProtNLM"/>
    </source>
</evidence>
<feature type="domain" description="Putative E3 ubiquitin-protein ligase LIN N-terminal" evidence="2">
    <location>
        <begin position="97"/>
        <end position="316"/>
    </location>
</feature>
<dbReference type="InterPro" id="IPR056514">
    <property type="entry name" value="ARM_LIN_2nd"/>
</dbReference>
<evidence type="ECO:0000259" key="4">
    <source>
        <dbReference type="Pfam" id="PF23654"/>
    </source>
</evidence>
<feature type="region of interest" description="Disordered" evidence="1">
    <location>
        <begin position="315"/>
        <end position="336"/>
    </location>
</feature>
<comment type="caution">
    <text evidence="5">The sequence shown here is derived from an EMBL/GenBank/DDBJ whole genome shotgun (WGS) entry which is preliminary data.</text>
</comment>
<evidence type="ECO:0000256" key="1">
    <source>
        <dbReference type="SAM" id="MobiDB-lite"/>
    </source>
</evidence>
<dbReference type="Pfam" id="PF23654">
    <property type="entry name" value="ARM_LIN_2nd"/>
    <property type="match status" value="1"/>
</dbReference>
<name>A0A444ZDK4_ARAHY</name>
<evidence type="ECO:0000259" key="2">
    <source>
        <dbReference type="Pfam" id="PF23568"/>
    </source>
</evidence>
<dbReference type="InterPro" id="IPR055566">
    <property type="entry name" value="ARM_LIN"/>
</dbReference>
<keyword evidence="6" id="KW-1185">Reference proteome</keyword>
<dbReference type="AlphaFoldDB" id="A0A444ZDK4"/>
<dbReference type="PANTHER" id="PTHR35549:SF3">
    <property type="entry name" value="E3 UBIQUITIN-PROTEIN LIGASE LIN"/>
    <property type="match status" value="1"/>
</dbReference>
<evidence type="ECO:0000259" key="3">
    <source>
        <dbReference type="Pfam" id="PF23628"/>
    </source>
</evidence>
<evidence type="ECO:0000313" key="5">
    <source>
        <dbReference type="EMBL" id="RYR12244.1"/>
    </source>
</evidence>
<feature type="compositionally biased region" description="Polar residues" evidence="1">
    <location>
        <begin position="63"/>
        <end position="72"/>
    </location>
</feature>